<reference evidence="2 3" key="1">
    <citation type="submission" date="2016-10" db="EMBL/GenBank/DDBJ databases">
        <authorList>
            <person name="de Groot N.N."/>
        </authorList>
    </citation>
    <scope>NUCLEOTIDE SEQUENCE [LARGE SCALE GENOMIC DNA]</scope>
    <source>
        <strain evidence="2 3">LMG 27731</strain>
    </source>
</reference>
<protein>
    <submittedName>
        <fullName evidence="2">Uncharacterized protein</fullName>
    </submittedName>
</protein>
<reference evidence="1 4" key="2">
    <citation type="submission" date="2021-02" db="EMBL/GenBank/DDBJ databases">
        <authorList>
            <person name="Vanwijnsberghe S."/>
        </authorList>
    </citation>
    <scope>NUCLEOTIDE SEQUENCE [LARGE SCALE GENOMIC DNA]</scope>
    <source>
        <strain evidence="1 4">R-69658</strain>
    </source>
</reference>
<accession>A0A1I7BPM3</accession>
<dbReference type="AlphaFoldDB" id="A0A1I7BPM3"/>
<dbReference type="Proteomes" id="UP000674425">
    <property type="component" value="Unassembled WGS sequence"/>
</dbReference>
<evidence type="ECO:0000313" key="4">
    <source>
        <dbReference type="Proteomes" id="UP000674425"/>
    </source>
</evidence>
<evidence type="ECO:0000313" key="3">
    <source>
        <dbReference type="Proteomes" id="UP000198844"/>
    </source>
</evidence>
<keyword evidence="4" id="KW-1185">Reference proteome</keyword>
<proteinExistence type="predicted"/>
<evidence type="ECO:0000313" key="2">
    <source>
        <dbReference type="EMBL" id="SFT89150.1"/>
    </source>
</evidence>
<gene>
    <name evidence="1" type="ORF">R69658_08185</name>
    <name evidence="2" type="ORF">SAMN05192563_100510</name>
</gene>
<sequence>MASFRFDEIERLVKHNDVVIVRSDEQKMKISPYRGKQQRDAILTFLRLSGAHSRAIVFSHHSQAGPIGVDVQSGESFTWQGL</sequence>
<dbReference type="Proteomes" id="UP000198844">
    <property type="component" value="Unassembled WGS sequence"/>
</dbReference>
<dbReference type="EMBL" id="FPBH01000005">
    <property type="protein sequence ID" value="SFT89150.1"/>
    <property type="molecule type" value="Genomic_DNA"/>
</dbReference>
<dbReference type="EMBL" id="CAJNAU010000283">
    <property type="protein sequence ID" value="CAE6871588.1"/>
    <property type="molecule type" value="Genomic_DNA"/>
</dbReference>
<name>A0A1I7BPM3_9BURK</name>
<evidence type="ECO:0000313" key="1">
    <source>
        <dbReference type="EMBL" id="CAE6871588.1"/>
    </source>
</evidence>
<organism evidence="2 3">
    <name type="scientific">Paraburkholderia aspalathi</name>
    <dbReference type="NCBI Taxonomy" id="1324617"/>
    <lineage>
        <taxon>Bacteria</taxon>
        <taxon>Pseudomonadati</taxon>
        <taxon>Pseudomonadota</taxon>
        <taxon>Betaproteobacteria</taxon>
        <taxon>Burkholderiales</taxon>
        <taxon>Burkholderiaceae</taxon>
        <taxon>Paraburkholderia</taxon>
    </lineage>
</organism>